<dbReference type="Proteomes" id="UP001497516">
    <property type="component" value="Chromosome 3"/>
</dbReference>
<reference evidence="2 3" key="1">
    <citation type="submission" date="2024-04" db="EMBL/GenBank/DDBJ databases">
        <authorList>
            <person name="Fracassetti M."/>
        </authorList>
    </citation>
    <scope>NUCLEOTIDE SEQUENCE [LARGE SCALE GENOMIC DNA]</scope>
</reference>
<evidence type="ECO:0000313" key="3">
    <source>
        <dbReference type="Proteomes" id="UP001497516"/>
    </source>
</evidence>
<organism evidence="2 3">
    <name type="scientific">Linum trigynum</name>
    <dbReference type="NCBI Taxonomy" id="586398"/>
    <lineage>
        <taxon>Eukaryota</taxon>
        <taxon>Viridiplantae</taxon>
        <taxon>Streptophyta</taxon>
        <taxon>Embryophyta</taxon>
        <taxon>Tracheophyta</taxon>
        <taxon>Spermatophyta</taxon>
        <taxon>Magnoliopsida</taxon>
        <taxon>eudicotyledons</taxon>
        <taxon>Gunneridae</taxon>
        <taxon>Pentapetalae</taxon>
        <taxon>rosids</taxon>
        <taxon>fabids</taxon>
        <taxon>Malpighiales</taxon>
        <taxon>Linaceae</taxon>
        <taxon>Linum</taxon>
    </lineage>
</organism>
<gene>
    <name evidence="2" type="ORF">LTRI10_LOCUS15195</name>
</gene>
<keyword evidence="3" id="KW-1185">Reference proteome</keyword>
<name>A0AAV2DI74_9ROSI</name>
<dbReference type="AlphaFoldDB" id="A0AAV2DI74"/>
<feature type="region of interest" description="Disordered" evidence="1">
    <location>
        <begin position="1"/>
        <end position="48"/>
    </location>
</feature>
<evidence type="ECO:0000256" key="1">
    <source>
        <dbReference type="SAM" id="MobiDB-lite"/>
    </source>
</evidence>
<proteinExistence type="predicted"/>
<dbReference type="EMBL" id="OZ034816">
    <property type="protein sequence ID" value="CAL1373255.1"/>
    <property type="molecule type" value="Genomic_DNA"/>
</dbReference>
<evidence type="ECO:0000313" key="2">
    <source>
        <dbReference type="EMBL" id="CAL1373255.1"/>
    </source>
</evidence>
<feature type="compositionally biased region" description="Polar residues" evidence="1">
    <location>
        <begin position="30"/>
        <end position="48"/>
    </location>
</feature>
<sequence>MDMSKEVHDRDICGKLQDPTTVSREVPRQLRSNGYSSHVQRTRQPCSEEAGSSSFWKLLYDSFYGGYHLKAYK</sequence>
<accession>A0AAV2DI74</accession>
<protein>
    <submittedName>
        <fullName evidence="2">Uncharacterized protein</fullName>
    </submittedName>
</protein>
<feature type="compositionally biased region" description="Basic and acidic residues" evidence="1">
    <location>
        <begin position="1"/>
        <end position="13"/>
    </location>
</feature>